<evidence type="ECO:0000313" key="8">
    <source>
        <dbReference type="Proteomes" id="UP000095282"/>
    </source>
</evidence>
<evidence type="ECO:0000313" key="9">
    <source>
        <dbReference type="WBParaSite" id="Csp11.Scaffold558.g3823.t1"/>
    </source>
</evidence>
<dbReference type="InterPro" id="IPR019402">
    <property type="entry name" value="CWH43_N"/>
</dbReference>
<keyword evidence="5 6" id="KW-0472">Membrane</keyword>
<evidence type="ECO:0000256" key="6">
    <source>
        <dbReference type="SAM" id="Phobius"/>
    </source>
</evidence>
<feature type="transmembrane region" description="Helical" evidence="6">
    <location>
        <begin position="158"/>
        <end position="178"/>
    </location>
</feature>
<evidence type="ECO:0000256" key="5">
    <source>
        <dbReference type="ARBA" id="ARBA00023136"/>
    </source>
</evidence>
<sequence>MCLKNMGVGPLPVYIALIFFIQSFIIYTIAVIRRDVDPIFPYLSSAADRRPESCIFSMGTNISCVLIFYLIWIRFRQLRGCFYHYHNLKYLKLNWVSKWFGYLAVLGMFIVANVQETAVTVVHMSAAVCTFGGFTIWMMFQCYLSFKVTPWVTRRTVFFYRLIFTVLSFIFFFTSIGFGTAAAHIFHQTYPDLPTPRPWNRHFYQPGYELHQISAFAEWGCAISQVFFMLSFIPEFEDVNVVYSFESMYIDNRVPEHVYYDEEPIDLPPIPLFN</sequence>
<evidence type="ECO:0000256" key="2">
    <source>
        <dbReference type="ARBA" id="ARBA00006565"/>
    </source>
</evidence>
<dbReference type="InterPro" id="IPR050911">
    <property type="entry name" value="DRAM/TMEM150_Autophagy_Mod"/>
</dbReference>
<dbReference type="PANTHER" id="PTHR21324">
    <property type="entry name" value="FASTING-INDUCIBLE INTEGRAL MEMBRANE PROTEIN TM6P1-RELATED"/>
    <property type="match status" value="1"/>
</dbReference>
<keyword evidence="3 6" id="KW-0812">Transmembrane</keyword>
<keyword evidence="4 6" id="KW-1133">Transmembrane helix</keyword>
<dbReference type="Proteomes" id="UP000095282">
    <property type="component" value="Unplaced"/>
</dbReference>
<accession>A0A1I7T9S6</accession>
<feature type="domain" description="CWH43-like N-terminal" evidence="7">
    <location>
        <begin position="10"/>
        <end position="238"/>
    </location>
</feature>
<feature type="transmembrane region" description="Helical" evidence="6">
    <location>
        <begin position="53"/>
        <end position="75"/>
    </location>
</feature>
<reference evidence="9" key="1">
    <citation type="submission" date="2016-11" db="UniProtKB">
        <authorList>
            <consortium name="WormBaseParasite"/>
        </authorList>
    </citation>
    <scope>IDENTIFICATION</scope>
</reference>
<dbReference type="GO" id="GO:0012505">
    <property type="term" value="C:endomembrane system"/>
    <property type="evidence" value="ECO:0007669"/>
    <property type="project" value="UniProtKB-SubCell"/>
</dbReference>
<keyword evidence="8" id="KW-1185">Reference proteome</keyword>
<evidence type="ECO:0000259" key="7">
    <source>
        <dbReference type="Pfam" id="PF10277"/>
    </source>
</evidence>
<comment type="subcellular location">
    <subcellularLocation>
        <location evidence="1">Endomembrane system</location>
        <topology evidence="1">Multi-pass membrane protein</topology>
    </subcellularLocation>
</comment>
<proteinExistence type="inferred from homology"/>
<name>A0A1I7T9S6_9PELO</name>
<dbReference type="AlphaFoldDB" id="A0A1I7T9S6"/>
<feature type="transmembrane region" description="Helical" evidence="6">
    <location>
        <begin position="95"/>
        <end position="114"/>
    </location>
</feature>
<dbReference type="eggNOG" id="KOG4320">
    <property type="taxonomic scope" value="Eukaryota"/>
</dbReference>
<feature type="transmembrane region" description="Helical" evidence="6">
    <location>
        <begin position="126"/>
        <end position="146"/>
    </location>
</feature>
<protein>
    <submittedName>
        <fullName evidence="9">DNA damage-regulated autophagy modulator protein 1</fullName>
    </submittedName>
</protein>
<evidence type="ECO:0000256" key="3">
    <source>
        <dbReference type="ARBA" id="ARBA00022692"/>
    </source>
</evidence>
<evidence type="ECO:0000256" key="1">
    <source>
        <dbReference type="ARBA" id="ARBA00004127"/>
    </source>
</evidence>
<dbReference type="PANTHER" id="PTHR21324:SF2">
    <property type="entry name" value="EG:22E5.9 PROTEIN"/>
    <property type="match status" value="1"/>
</dbReference>
<feature type="transmembrane region" description="Helical" evidence="6">
    <location>
        <begin position="12"/>
        <end position="32"/>
    </location>
</feature>
<dbReference type="WBParaSite" id="Csp11.Scaffold558.g3823.t1">
    <property type="protein sequence ID" value="Csp11.Scaffold558.g3823.t1"/>
    <property type="gene ID" value="Csp11.Scaffold558.g3823"/>
</dbReference>
<evidence type="ECO:0000256" key="4">
    <source>
        <dbReference type="ARBA" id="ARBA00022989"/>
    </source>
</evidence>
<organism evidence="8 9">
    <name type="scientific">Caenorhabditis tropicalis</name>
    <dbReference type="NCBI Taxonomy" id="1561998"/>
    <lineage>
        <taxon>Eukaryota</taxon>
        <taxon>Metazoa</taxon>
        <taxon>Ecdysozoa</taxon>
        <taxon>Nematoda</taxon>
        <taxon>Chromadorea</taxon>
        <taxon>Rhabditida</taxon>
        <taxon>Rhabditina</taxon>
        <taxon>Rhabditomorpha</taxon>
        <taxon>Rhabditoidea</taxon>
        <taxon>Rhabditidae</taxon>
        <taxon>Peloderinae</taxon>
        <taxon>Caenorhabditis</taxon>
    </lineage>
</organism>
<dbReference type="STRING" id="1561998.A0A1I7T9S6"/>
<comment type="similarity">
    <text evidence="2">Belongs to the DRAM/TMEM150 family.</text>
</comment>
<dbReference type="Pfam" id="PF10277">
    <property type="entry name" value="Frag1"/>
    <property type="match status" value="1"/>
</dbReference>